<protein>
    <recommendedName>
        <fullName evidence="3">HIT-type domain-containing protein</fullName>
    </recommendedName>
</protein>
<dbReference type="PANTHER" id="PTHR15555">
    <property type="entry name" value="ZINC FINGER HIT DOMAIN CONTAINING PROTEIN 2 PROTEIN FON -RELATED"/>
    <property type="match status" value="1"/>
</dbReference>
<dbReference type="InterPro" id="IPR007529">
    <property type="entry name" value="Znf_HIT"/>
</dbReference>
<sequence>MELDGGLSRVCSVCAREFAKYTCPRCAVQSCSLACYRTHGAACTDAFQRDQAQSAARAECAPAKDEMEDILRRVRAQTLDDGGPDGGGSSDPVAEAAAALAHERRVHALQALASAGQLGKIDLSADEMLDFERHVANGSLARHLERTVPWWAVVPASSVERLADGTYLARDTRAPRMIDALPPISELTSRTPPAAMRFVVLELLGAYAYVHRLFDCDPSADAADAAACLLQLSAALSGDERGAFANAQAALGSVCERCAHPLTRTSREFTAASLTDLRALLGAAHLPALALSDLHGILGARHVHKGARGISLQLAARKALFLASWWCSHADSTLSATCAELDAAVGAHLAALSSLAHDEAALRRQTGPQLGSGSVRLSLNRLGGTRAAFVVEPLPSPNTGAHPLAQV</sequence>
<dbReference type="PANTHER" id="PTHR15555:SF0">
    <property type="entry name" value="ZINC FINGER HIT DOMAIN-CONTAINING PROTEIN 2"/>
    <property type="match status" value="1"/>
</dbReference>
<keyword evidence="5" id="KW-1185">Reference proteome</keyword>
<comment type="caution">
    <text evidence="4">The sequence shown here is derived from an EMBL/GenBank/DDBJ whole genome shotgun (WGS) entry which is preliminary data.</text>
</comment>
<gene>
    <name evidence="4" type="ORF">KFE25_010012</name>
</gene>
<dbReference type="OrthoDB" id="18412at2759"/>
<dbReference type="OMA" id="WHLWRLL"/>
<dbReference type="GO" id="GO:0008270">
    <property type="term" value="F:zinc ion binding"/>
    <property type="evidence" value="ECO:0007669"/>
    <property type="project" value="UniProtKB-UniRule"/>
</dbReference>
<keyword evidence="1" id="KW-0863">Zinc-finger</keyword>
<keyword evidence="1" id="KW-0862">Zinc</keyword>
<dbReference type="Pfam" id="PF04438">
    <property type="entry name" value="zf-HIT"/>
    <property type="match status" value="1"/>
</dbReference>
<evidence type="ECO:0000313" key="4">
    <source>
        <dbReference type="EMBL" id="KAG8464644.1"/>
    </source>
</evidence>
<keyword evidence="1" id="KW-0479">Metal-binding</keyword>
<feature type="region of interest" description="Disordered" evidence="2">
    <location>
        <begin position="78"/>
        <end position="97"/>
    </location>
</feature>
<accession>A0A8J5XQ31</accession>
<dbReference type="Gene3D" id="3.30.60.190">
    <property type="match status" value="1"/>
</dbReference>
<reference evidence="4" key="1">
    <citation type="submission" date="2021-05" db="EMBL/GenBank/DDBJ databases">
        <title>The genome of the haptophyte Pavlova lutheri (Diacronema luteri, Pavlovales) - a model for lipid biosynthesis in eukaryotic algae.</title>
        <authorList>
            <person name="Hulatt C.J."/>
            <person name="Posewitz M.C."/>
        </authorList>
    </citation>
    <scope>NUCLEOTIDE SEQUENCE</scope>
    <source>
        <strain evidence="4">NIVA-4/92</strain>
    </source>
</reference>
<dbReference type="CDD" id="cd23024">
    <property type="entry name" value="zf-HIT_ZNHIT2-3"/>
    <property type="match status" value="1"/>
</dbReference>
<evidence type="ECO:0000313" key="5">
    <source>
        <dbReference type="Proteomes" id="UP000751190"/>
    </source>
</evidence>
<name>A0A8J5XQ31_DIALT</name>
<evidence type="ECO:0000256" key="2">
    <source>
        <dbReference type="SAM" id="MobiDB-lite"/>
    </source>
</evidence>
<proteinExistence type="predicted"/>
<dbReference type="InterPro" id="IPR039646">
    <property type="entry name" value="ZNHIT2"/>
</dbReference>
<evidence type="ECO:0000256" key="1">
    <source>
        <dbReference type="PROSITE-ProRule" id="PRU00453"/>
    </source>
</evidence>
<dbReference type="PROSITE" id="PS51083">
    <property type="entry name" value="ZF_HIT"/>
    <property type="match status" value="1"/>
</dbReference>
<feature type="domain" description="HIT-type" evidence="3">
    <location>
        <begin position="11"/>
        <end position="43"/>
    </location>
</feature>
<dbReference type="Proteomes" id="UP000751190">
    <property type="component" value="Unassembled WGS sequence"/>
</dbReference>
<dbReference type="SUPFAM" id="SSF144232">
    <property type="entry name" value="HIT/MYND zinc finger-like"/>
    <property type="match status" value="1"/>
</dbReference>
<evidence type="ECO:0000259" key="3">
    <source>
        <dbReference type="PROSITE" id="PS51083"/>
    </source>
</evidence>
<dbReference type="AlphaFoldDB" id="A0A8J5XQ31"/>
<organism evidence="4 5">
    <name type="scientific">Diacronema lutheri</name>
    <name type="common">Unicellular marine alga</name>
    <name type="synonym">Monochrysis lutheri</name>
    <dbReference type="NCBI Taxonomy" id="2081491"/>
    <lineage>
        <taxon>Eukaryota</taxon>
        <taxon>Haptista</taxon>
        <taxon>Haptophyta</taxon>
        <taxon>Pavlovophyceae</taxon>
        <taxon>Pavlovales</taxon>
        <taxon>Pavlovaceae</taxon>
        <taxon>Diacronema</taxon>
    </lineage>
</organism>
<dbReference type="EMBL" id="JAGTXO010000012">
    <property type="protein sequence ID" value="KAG8464644.1"/>
    <property type="molecule type" value="Genomic_DNA"/>
</dbReference>